<dbReference type="Gene3D" id="1.10.10.10">
    <property type="entry name" value="Winged helix-like DNA-binding domain superfamily/Winged helix DNA-binding domain"/>
    <property type="match status" value="1"/>
</dbReference>
<evidence type="ECO:0000259" key="5">
    <source>
        <dbReference type="PROSITE" id="PS50043"/>
    </source>
</evidence>
<feature type="domain" description="HTH luxR-type" evidence="5">
    <location>
        <begin position="145"/>
        <end position="210"/>
    </location>
</feature>
<keyword evidence="4" id="KW-0597">Phosphoprotein</keyword>
<feature type="domain" description="Response regulatory" evidence="6">
    <location>
        <begin position="15"/>
        <end position="129"/>
    </location>
</feature>
<dbReference type="Pfam" id="PF00196">
    <property type="entry name" value="GerE"/>
    <property type="match status" value="1"/>
</dbReference>
<dbReference type="PROSITE" id="PS50043">
    <property type="entry name" value="HTH_LUXR_2"/>
    <property type="match status" value="1"/>
</dbReference>
<keyword evidence="8" id="KW-1185">Reference proteome</keyword>
<dbReference type="PANTHER" id="PTHR44688:SF16">
    <property type="entry name" value="DNA-BINDING TRANSCRIPTIONAL ACTIVATOR DEVR_DOSR"/>
    <property type="match status" value="1"/>
</dbReference>
<evidence type="ECO:0000256" key="1">
    <source>
        <dbReference type="ARBA" id="ARBA00023015"/>
    </source>
</evidence>
<dbReference type="PANTHER" id="PTHR44688">
    <property type="entry name" value="DNA-BINDING TRANSCRIPTIONAL ACTIVATOR DEVR_DOSR"/>
    <property type="match status" value="1"/>
</dbReference>
<dbReference type="InterPro" id="IPR001789">
    <property type="entry name" value="Sig_transdc_resp-reg_receiver"/>
</dbReference>
<dbReference type="InterPro" id="IPR000792">
    <property type="entry name" value="Tscrpt_reg_LuxR_C"/>
</dbReference>
<evidence type="ECO:0000313" key="7">
    <source>
        <dbReference type="EMBL" id="MEJ8846225.1"/>
    </source>
</evidence>
<evidence type="ECO:0000256" key="2">
    <source>
        <dbReference type="ARBA" id="ARBA00023125"/>
    </source>
</evidence>
<dbReference type="SMART" id="SM00421">
    <property type="entry name" value="HTH_LUXR"/>
    <property type="match status" value="1"/>
</dbReference>
<gene>
    <name evidence="7" type="ORF">WKW82_06180</name>
</gene>
<keyword evidence="2" id="KW-0238">DNA-binding</keyword>
<dbReference type="RefSeq" id="WP_340341366.1">
    <property type="nucleotide sequence ID" value="NZ_JBBKZT010000002.1"/>
</dbReference>
<evidence type="ECO:0000256" key="3">
    <source>
        <dbReference type="ARBA" id="ARBA00023163"/>
    </source>
</evidence>
<dbReference type="PROSITE" id="PS50110">
    <property type="entry name" value="RESPONSE_REGULATORY"/>
    <property type="match status" value="1"/>
</dbReference>
<dbReference type="Proteomes" id="UP001385892">
    <property type="component" value="Unassembled WGS sequence"/>
</dbReference>
<evidence type="ECO:0000313" key="8">
    <source>
        <dbReference type="Proteomes" id="UP001385892"/>
    </source>
</evidence>
<dbReference type="EMBL" id="JBBKZT010000002">
    <property type="protein sequence ID" value="MEJ8846225.1"/>
    <property type="molecule type" value="Genomic_DNA"/>
</dbReference>
<dbReference type="SUPFAM" id="SSF46894">
    <property type="entry name" value="C-terminal effector domain of the bipartite response regulators"/>
    <property type="match status" value="1"/>
</dbReference>
<feature type="modified residue" description="4-aspartylphosphate" evidence="4">
    <location>
        <position position="64"/>
    </location>
</feature>
<dbReference type="Gene3D" id="3.40.50.2300">
    <property type="match status" value="1"/>
</dbReference>
<dbReference type="InterPro" id="IPR011006">
    <property type="entry name" value="CheY-like_superfamily"/>
</dbReference>
<dbReference type="InterPro" id="IPR036388">
    <property type="entry name" value="WH-like_DNA-bd_sf"/>
</dbReference>
<dbReference type="InterPro" id="IPR016032">
    <property type="entry name" value="Sig_transdc_resp-reg_C-effctor"/>
</dbReference>
<protein>
    <submittedName>
        <fullName evidence="7">Response regulator</fullName>
    </submittedName>
</protein>
<dbReference type="SUPFAM" id="SSF52172">
    <property type="entry name" value="CheY-like"/>
    <property type="match status" value="1"/>
</dbReference>
<keyword evidence="3" id="KW-0804">Transcription</keyword>
<comment type="caution">
    <text evidence="7">The sequence shown here is derived from an EMBL/GenBank/DDBJ whole genome shotgun (WGS) entry which is preliminary data.</text>
</comment>
<dbReference type="PRINTS" id="PR00038">
    <property type="entry name" value="HTHLUXR"/>
</dbReference>
<evidence type="ECO:0000256" key="4">
    <source>
        <dbReference type="PROSITE-ProRule" id="PRU00169"/>
    </source>
</evidence>
<name>A0ABU8WFE1_9BURK</name>
<dbReference type="Pfam" id="PF00072">
    <property type="entry name" value="Response_reg"/>
    <property type="match status" value="1"/>
</dbReference>
<proteinExistence type="predicted"/>
<dbReference type="SMART" id="SM00448">
    <property type="entry name" value="REC"/>
    <property type="match status" value="1"/>
</dbReference>
<organism evidence="7 8">
    <name type="scientific">Variovorax rhizosphaerae</name>
    <dbReference type="NCBI Taxonomy" id="1836200"/>
    <lineage>
        <taxon>Bacteria</taxon>
        <taxon>Pseudomonadati</taxon>
        <taxon>Pseudomonadota</taxon>
        <taxon>Betaproteobacteria</taxon>
        <taxon>Burkholderiales</taxon>
        <taxon>Comamonadaceae</taxon>
        <taxon>Variovorax</taxon>
    </lineage>
</organism>
<accession>A0ABU8WFE1</accession>
<sequence>MTESDLLDDSEDAALVRLIDDDVAFRRELQGVLRAAGYRVSEYGSVGEMLLDGIGDAPGCLVLDIHMPGPSGLDLQEMIATQPEPLPVIFVTAEATVHETLRAMKAGAADFFFKPVDSDALLPVVAKVIEDDALRRRARLRQTALQARYSRLSPRERQVLDMVVNGALNKQIGWELGAAERTVKAHRAHVMEKMEVRSLAELVKAVGQLEAPLAFAAGRGGS</sequence>
<evidence type="ECO:0000259" key="6">
    <source>
        <dbReference type="PROSITE" id="PS50110"/>
    </source>
</evidence>
<dbReference type="CDD" id="cd06170">
    <property type="entry name" value="LuxR_C_like"/>
    <property type="match status" value="1"/>
</dbReference>
<keyword evidence="1" id="KW-0805">Transcription regulation</keyword>
<reference evidence="7 8" key="1">
    <citation type="submission" date="2024-03" db="EMBL/GenBank/DDBJ databases">
        <title>Novel species of the genus Variovorax.</title>
        <authorList>
            <person name="Liu Q."/>
            <person name="Xin Y.-H."/>
        </authorList>
    </citation>
    <scope>NUCLEOTIDE SEQUENCE [LARGE SCALE GENOMIC DNA]</scope>
    <source>
        <strain evidence="7 8">KACC 18900</strain>
    </source>
</reference>